<dbReference type="GO" id="GO:0005783">
    <property type="term" value="C:endoplasmic reticulum"/>
    <property type="evidence" value="ECO:0007669"/>
    <property type="project" value="TreeGrafter"/>
</dbReference>
<accession>A0A7S0S0C1</accession>
<evidence type="ECO:0000256" key="8">
    <source>
        <dbReference type="ARBA" id="ARBA00022989"/>
    </source>
</evidence>
<dbReference type="CDD" id="cd21677">
    <property type="entry name" value="SMP_SYT"/>
    <property type="match status" value="1"/>
</dbReference>
<dbReference type="EMBL" id="HBFB01030466">
    <property type="protein sequence ID" value="CAD8692846.1"/>
    <property type="molecule type" value="Transcribed_RNA"/>
</dbReference>
<evidence type="ECO:0000256" key="7">
    <source>
        <dbReference type="ARBA" id="ARBA00022837"/>
    </source>
</evidence>
<name>A0A7S0S0C1_9CHLO</name>
<organism evidence="15">
    <name type="scientific">Chlamydomonas leiostraca</name>
    <dbReference type="NCBI Taxonomy" id="1034604"/>
    <lineage>
        <taxon>Eukaryota</taxon>
        <taxon>Viridiplantae</taxon>
        <taxon>Chlorophyta</taxon>
        <taxon>core chlorophytes</taxon>
        <taxon>Chlorophyceae</taxon>
        <taxon>CS clade</taxon>
        <taxon>Chlamydomonadales</taxon>
        <taxon>Chlamydomonadaceae</taxon>
        <taxon>Chlamydomonas</taxon>
    </lineage>
</organism>
<dbReference type="InterPro" id="IPR031468">
    <property type="entry name" value="SMP_LBD"/>
</dbReference>
<dbReference type="PANTHER" id="PTHR10774">
    <property type="entry name" value="EXTENDED SYNAPTOTAGMIN-RELATED"/>
    <property type="match status" value="1"/>
</dbReference>
<dbReference type="GO" id="GO:0008289">
    <property type="term" value="F:lipid binding"/>
    <property type="evidence" value="ECO:0007669"/>
    <property type="project" value="UniProtKB-KW"/>
</dbReference>
<feature type="domain" description="C2" evidence="13">
    <location>
        <begin position="274"/>
        <end position="391"/>
    </location>
</feature>
<evidence type="ECO:0000256" key="2">
    <source>
        <dbReference type="ARBA" id="ARBA00006996"/>
    </source>
</evidence>
<dbReference type="PROSITE" id="PS51847">
    <property type="entry name" value="SMP"/>
    <property type="match status" value="1"/>
</dbReference>
<dbReference type="InterPro" id="IPR039010">
    <property type="entry name" value="Synaptotagmin_SMP"/>
</dbReference>
<evidence type="ECO:0000256" key="11">
    <source>
        <dbReference type="ARBA" id="ARBA00023136"/>
    </source>
</evidence>
<dbReference type="GO" id="GO:0006869">
    <property type="term" value="P:lipid transport"/>
    <property type="evidence" value="ECO:0007669"/>
    <property type="project" value="UniProtKB-KW"/>
</dbReference>
<evidence type="ECO:0008006" key="16">
    <source>
        <dbReference type="Google" id="ProtNLM"/>
    </source>
</evidence>
<keyword evidence="11" id="KW-0472">Membrane</keyword>
<dbReference type="SUPFAM" id="SSF49562">
    <property type="entry name" value="C2 domain (Calcium/lipid-binding domain, CaLB)"/>
    <property type="match status" value="2"/>
</dbReference>
<dbReference type="InterPro" id="IPR035892">
    <property type="entry name" value="C2_domain_sf"/>
</dbReference>
<proteinExistence type="inferred from homology"/>
<dbReference type="GO" id="GO:0046872">
    <property type="term" value="F:metal ion binding"/>
    <property type="evidence" value="ECO:0007669"/>
    <property type="project" value="UniProtKB-KW"/>
</dbReference>
<evidence type="ECO:0000256" key="6">
    <source>
        <dbReference type="ARBA" id="ARBA00022737"/>
    </source>
</evidence>
<evidence type="ECO:0000259" key="13">
    <source>
        <dbReference type="PROSITE" id="PS50004"/>
    </source>
</evidence>
<reference evidence="15" key="1">
    <citation type="submission" date="2021-01" db="EMBL/GenBank/DDBJ databases">
        <authorList>
            <person name="Corre E."/>
            <person name="Pelletier E."/>
            <person name="Niang G."/>
            <person name="Scheremetjew M."/>
            <person name="Finn R."/>
            <person name="Kale V."/>
            <person name="Holt S."/>
            <person name="Cochrane G."/>
            <person name="Meng A."/>
            <person name="Brown T."/>
            <person name="Cohen L."/>
        </authorList>
    </citation>
    <scope>NUCLEOTIDE SEQUENCE</scope>
    <source>
        <strain evidence="15">SAG 11-49</strain>
    </source>
</reference>
<dbReference type="PANTHER" id="PTHR10774:SF190">
    <property type="entry name" value="C2 CALCIUM_LIPID-BINDING ENDONUCLEASE_EXONUCLEASE_PHOSPHATASE-RELATED"/>
    <property type="match status" value="1"/>
</dbReference>
<keyword evidence="8" id="KW-1133">Transmembrane helix</keyword>
<evidence type="ECO:0000256" key="5">
    <source>
        <dbReference type="ARBA" id="ARBA00022723"/>
    </source>
</evidence>
<evidence type="ECO:0000256" key="9">
    <source>
        <dbReference type="ARBA" id="ARBA00023055"/>
    </source>
</evidence>
<evidence type="ECO:0000256" key="10">
    <source>
        <dbReference type="ARBA" id="ARBA00023121"/>
    </source>
</evidence>
<feature type="region of interest" description="Disordered" evidence="12">
    <location>
        <begin position="498"/>
        <end position="522"/>
    </location>
</feature>
<dbReference type="Pfam" id="PF17047">
    <property type="entry name" value="SMP_LBD"/>
    <property type="match status" value="1"/>
</dbReference>
<keyword evidence="3" id="KW-0813">Transport</keyword>
<dbReference type="AlphaFoldDB" id="A0A7S0S0C1"/>
<dbReference type="SMART" id="SM00239">
    <property type="entry name" value="C2"/>
    <property type="match status" value="2"/>
</dbReference>
<evidence type="ECO:0000256" key="4">
    <source>
        <dbReference type="ARBA" id="ARBA00022692"/>
    </source>
</evidence>
<keyword evidence="9" id="KW-0445">Lipid transport</keyword>
<dbReference type="Gene3D" id="2.60.40.150">
    <property type="entry name" value="C2 domain"/>
    <property type="match status" value="2"/>
</dbReference>
<evidence type="ECO:0000256" key="1">
    <source>
        <dbReference type="ARBA" id="ARBA00004167"/>
    </source>
</evidence>
<keyword evidence="10" id="KW-0446">Lipid-binding</keyword>
<keyword evidence="4" id="KW-0812">Transmembrane</keyword>
<dbReference type="PROSITE" id="PS50004">
    <property type="entry name" value="C2"/>
    <property type="match status" value="2"/>
</dbReference>
<comment type="subcellular location">
    <subcellularLocation>
        <location evidence="1">Membrane</location>
        <topology evidence="1">Single-pass membrane protein</topology>
    </subcellularLocation>
</comment>
<dbReference type="Pfam" id="PF00168">
    <property type="entry name" value="C2"/>
    <property type="match status" value="2"/>
</dbReference>
<keyword evidence="5" id="KW-0479">Metal-binding</keyword>
<dbReference type="GO" id="GO:0016020">
    <property type="term" value="C:membrane"/>
    <property type="evidence" value="ECO:0007669"/>
    <property type="project" value="UniProtKB-SubCell"/>
</dbReference>
<keyword evidence="7" id="KW-0106">Calcium</keyword>
<dbReference type="InterPro" id="IPR000008">
    <property type="entry name" value="C2_dom"/>
</dbReference>
<protein>
    <recommendedName>
        <fullName evidence="16">C2 domain-containing protein</fullName>
    </recommendedName>
</protein>
<evidence type="ECO:0000259" key="14">
    <source>
        <dbReference type="PROSITE" id="PS51847"/>
    </source>
</evidence>
<evidence type="ECO:0000256" key="12">
    <source>
        <dbReference type="SAM" id="MobiDB-lite"/>
    </source>
</evidence>
<feature type="domain" description="SMP-LTD" evidence="14">
    <location>
        <begin position="85"/>
        <end position="283"/>
    </location>
</feature>
<gene>
    <name evidence="15" type="ORF">CLEI1391_LOCUS17029</name>
</gene>
<feature type="domain" description="C2" evidence="13">
    <location>
        <begin position="511"/>
        <end position="648"/>
    </location>
</feature>
<dbReference type="InterPro" id="IPR045050">
    <property type="entry name" value="Synaptotagmin_plant"/>
</dbReference>
<dbReference type="CDD" id="cd00030">
    <property type="entry name" value="C2"/>
    <property type="match status" value="2"/>
</dbReference>
<evidence type="ECO:0000256" key="3">
    <source>
        <dbReference type="ARBA" id="ARBA00022448"/>
    </source>
</evidence>
<comment type="similarity">
    <text evidence="2">Belongs to the synaptotagmin family.</text>
</comment>
<evidence type="ECO:0000313" key="15">
    <source>
        <dbReference type="EMBL" id="CAD8692846.1"/>
    </source>
</evidence>
<keyword evidence="6" id="KW-0677">Repeat</keyword>
<sequence>MVFFAAGFGLGLGAVAGLSVGPYVFAPLTKPKSFKPVLDEEADNNDEVLPPEHGTPVTAEMRSLLEFTEPWTFWPDYERVTMINRILAVMWPHVTKAVLREVLKQVGPILEKQVFSKFAFIEDIVLGTQSLKKPEEAWAAWVKDKDFDIGKIPPRMGGVKSYNTSDDEVVIETPLVWGSDCQFDVGVFLRFGPIRLYVPVQVANLHFKIEPRITIKPLVEEMPCVGGATLTLLKAPHVDMSLKIIKGVDLMALPGIKDGLRFAIQHVLGGMLIYPNGMSFPIMPNFGISPPAQGALNIKLLRGENIPGDETYVRFEIRKGRPMQSTTVSRVKNAGHEWGQEFNMIIDDLQTQQLQMAVFEDDFGWNDTKIGVGELAFGEMHTDMDHETGEFKEEFTMAEFVKDPMKEKMVAVKLHKPISKAMLKQSMSMARGAAGAGLAAGVGAAGKASSFLTRGKVGSSAGKGAAPAPPKEKDYGTLYLKVMFLPFFQPSFDDEDEEEVAAAKAKKANTAPRPPQRAVTHKVSDKMKGVLTVHLIRCINLMGEDPTTRVKMYVTDEEHDQVQYSKMVFSENSPRWGDKFDFVMVTAGSVLHLTVLDKESLTSSVLSKVNIFKKSDGTSQEDKGKVLGKLQIPVKDVARNGSLKDIWTLADTERGQIELALTWQTCYIAE</sequence>